<gene>
    <name evidence="2" type="ORF">PCON_06668</name>
</gene>
<evidence type="ECO:0000313" key="3">
    <source>
        <dbReference type="Proteomes" id="UP000018144"/>
    </source>
</evidence>
<feature type="compositionally biased region" description="Basic and acidic residues" evidence="1">
    <location>
        <begin position="281"/>
        <end position="297"/>
    </location>
</feature>
<name>U4KYP0_PYROM</name>
<evidence type="ECO:0000313" key="2">
    <source>
        <dbReference type="EMBL" id="CCX07081.1"/>
    </source>
</evidence>
<dbReference type="AlphaFoldDB" id="U4KYP0"/>
<dbReference type="EMBL" id="HF935332">
    <property type="protein sequence ID" value="CCX07081.1"/>
    <property type="molecule type" value="Genomic_DNA"/>
</dbReference>
<organism evidence="2 3">
    <name type="scientific">Pyronema omphalodes (strain CBS 100304)</name>
    <name type="common">Pyronema confluens</name>
    <dbReference type="NCBI Taxonomy" id="1076935"/>
    <lineage>
        <taxon>Eukaryota</taxon>
        <taxon>Fungi</taxon>
        <taxon>Dikarya</taxon>
        <taxon>Ascomycota</taxon>
        <taxon>Pezizomycotina</taxon>
        <taxon>Pezizomycetes</taxon>
        <taxon>Pezizales</taxon>
        <taxon>Pyronemataceae</taxon>
        <taxon>Pyronema</taxon>
    </lineage>
</organism>
<dbReference type="Proteomes" id="UP000018144">
    <property type="component" value="Unassembled WGS sequence"/>
</dbReference>
<evidence type="ECO:0000256" key="1">
    <source>
        <dbReference type="SAM" id="MobiDB-lite"/>
    </source>
</evidence>
<accession>U4KYP0</accession>
<reference evidence="2 3" key="1">
    <citation type="journal article" date="2013" name="PLoS Genet.">
        <title>The genome and development-dependent transcriptomes of Pyronema confluens: a window into fungal evolution.</title>
        <authorList>
            <person name="Traeger S."/>
            <person name="Altegoer F."/>
            <person name="Freitag M."/>
            <person name="Gabaldon T."/>
            <person name="Kempken F."/>
            <person name="Kumar A."/>
            <person name="Marcet-Houben M."/>
            <person name="Poggeler S."/>
            <person name="Stajich J.E."/>
            <person name="Nowrousian M."/>
        </authorList>
    </citation>
    <scope>NUCLEOTIDE SEQUENCE [LARGE SCALE GENOMIC DNA]</scope>
    <source>
        <strain evidence="3">CBS 100304</strain>
        <tissue evidence="2">Vegetative mycelium</tissue>
    </source>
</reference>
<feature type="region of interest" description="Disordered" evidence="1">
    <location>
        <begin position="265"/>
        <end position="297"/>
    </location>
</feature>
<sequence length="297" mass="32293">MYKIFLQRLPHVVLLLSTDRTVGEDLLSGLAVLLGLLLAGDTVEGCLLLDVQGDACIRQLQHINSSSSSVVQTTIKRTPSNPSLRNVHLLALQPLSKDRLIPSVVKVLKDTLCRLLWREAHLNNSILNRLSSNLSSKRRKLLHRSLNEVRSSGMFPLGLSDLLLPRQSSSLPVIPLRNLLQPTPVVSFRIPQFPKSFKVDKLAVYSGRLFLLCEKGRIRKISTLRYFLGCRGSAGGSLKKLGDASEFRVGGGFGGFGRFLGGLGSPVEAEEGSSSQGNPGRWDEHAEGGEGGHGRGS</sequence>
<protein>
    <submittedName>
        <fullName evidence="2">Uncharacterized protein</fullName>
    </submittedName>
</protein>
<proteinExistence type="predicted"/>
<keyword evidence="3" id="KW-1185">Reference proteome</keyword>